<evidence type="ECO:0000313" key="2">
    <source>
        <dbReference type="EMBL" id="ORE10166.1"/>
    </source>
</evidence>
<dbReference type="PANTHER" id="PTHR47219:SF20">
    <property type="entry name" value="TBC1 DOMAIN FAMILY MEMBER 2B"/>
    <property type="match status" value="1"/>
</dbReference>
<sequence length="494" mass="57256">MSLFEIDYVSGAARELQLKQQQDQIMKALKELSIKIKQESQGAQKPVMNYSDIEHDSWLTFSSSYAALGDKNGNYSPYYDSSQGLHITKRRPSSSLRSRQWSASSCSYRSRSIPCFSASSAHTTIYDDHDESKSIENTKVEISKDERDVYGFRKHTKWIHDNSLREIEQCNEVVMKRQLEKWQKFTLNANDGWPSIGPQLFRFVKDGIPRELRPKIWMHYSGASRKKLENQGLYDLLVKQAEDAGKSNEYAAVIERDLCRTFPDNIYFADDSSTTQPTKIHMLRRVLLAFSMNSPEIGYCQSFNFLAGLLVLLLDSEEDAFWMMHTIVHDYFPEGMFDTKMIGANIEQTVLMMLVYEKLPGVWAKIASRKCFWECEQENNLPPITLVTNHWFMTLFINILPIETVLCVWDCFFVGGGFKVLYQAALTIIKMNEESIWEAEDSVDAFQILQNAPKELIDGRHFIEVIFSSPSISDDITMKDINRRRRQFLQRKKE</sequence>
<name>A0A1X0RDS5_RHIZD</name>
<protein>
    <submittedName>
        <fullName evidence="2">RabGAP/TBC</fullName>
    </submittedName>
</protein>
<dbReference type="InterPro" id="IPR035969">
    <property type="entry name" value="Rab-GAP_TBC_sf"/>
</dbReference>
<gene>
    <name evidence="2" type="ORF">BCV72DRAFT_34916</name>
</gene>
<dbReference type="GO" id="GO:0005096">
    <property type="term" value="F:GTPase activator activity"/>
    <property type="evidence" value="ECO:0007669"/>
    <property type="project" value="TreeGrafter"/>
</dbReference>
<dbReference type="VEuPathDB" id="FungiDB:BCV72DRAFT_34916"/>
<accession>A0A1X0RDS5</accession>
<dbReference type="PROSITE" id="PS50086">
    <property type="entry name" value="TBC_RABGAP"/>
    <property type="match status" value="1"/>
</dbReference>
<dbReference type="Gene3D" id="1.10.472.80">
    <property type="entry name" value="Ypt/Rab-GAP domain of gyp1p, domain 3"/>
    <property type="match status" value="1"/>
</dbReference>
<dbReference type="PANTHER" id="PTHR47219">
    <property type="entry name" value="RAB GTPASE-ACTIVATING PROTEIN 1-LIKE"/>
    <property type="match status" value="1"/>
</dbReference>
<evidence type="ECO:0000259" key="1">
    <source>
        <dbReference type="PROSITE" id="PS50086"/>
    </source>
</evidence>
<dbReference type="AlphaFoldDB" id="A0A1X0RDS5"/>
<dbReference type="OrthoDB" id="294251at2759"/>
<dbReference type="Gene3D" id="1.10.8.270">
    <property type="entry name" value="putative rabgap domain of human tbc1 domain family member 14 like domains"/>
    <property type="match status" value="1"/>
</dbReference>
<dbReference type="InterPro" id="IPR050302">
    <property type="entry name" value="Rab_GAP_TBC_domain"/>
</dbReference>
<dbReference type="Pfam" id="PF00566">
    <property type="entry name" value="RabGAP-TBC"/>
    <property type="match status" value="1"/>
</dbReference>
<dbReference type="InterPro" id="IPR000195">
    <property type="entry name" value="Rab-GAP-TBC_dom"/>
</dbReference>
<reference evidence="2" key="1">
    <citation type="journal article" date="2016" name="Proc. Natl. Acad. Sci. U.S.A.">
        <title>Lipid metabolic changes in an early divergent fungus govern the establishment of a mutualistic symbiosis with endobacteria.</title>
        <authorList>
            <person name="Lastovetsky O.A."/>
            <person name="Gaspar M.L."/>
            <person name="Mondo S.J."/>
            <person name="LaButti K.M."/>
            <person name="Sandor L."/>
            <person name="Grigoriev I.V."/>
            <person name="Henry S.A."/>
            <person name="Pawlowska T.E."/>
        </authorList>
    </citation>
    <scope>NUCLEOTIDE SEQUENCE [LARGE SCALE GENOMIC DNA]</scope>
    <source>
        <strain evidence="2">ATCC 52814</strain>
    </source>
</reference>
<dbReference type="Proteomes" id="UP000242414">
    <property type="component" value="Unassembled WGS sequence"/>
</dbReference>
<feature type="domain" description="Rab-GAP TBC" evidence="1">
    <location>
        <begin position="207"/>
        <end position="416"/>
    </location>
</feature>
<proteinExistence type="predicted"/>
<dbReference type="EMBL" id="KV921868">
    <property type="protein sequence ID" value="ORE10166.1"/>
    <property type="molecule type" value="Genomic_DNA"/>
</dbReference>
<dbReference type="SUPFAM" id="SSF47923">
    <property type="entry name" value="Ypt/Rab-GAP domain of gyp1p"/>
    <property type="match status" value="2"/>
</dbReference>
<organism evidence="2">
    <name type="scientific">Rhizopus microsporus var. microsporus</name>
    <dbReference type="NCBI Taxonomy" id="86635"/>
    <lineage>
        <taxon>Eukaryota</taxon>
        <taxon>Fungi</taxon>
        <taxon>Fungi incertae sedis</taxon>
        <taxon>Mucoromycota</taxon>
        <taxon>Mucoromycotina</taxon>
        <taxon>Mucoromycetes</taxon>
        <taxon>Mucorales</taxon>
        <taxon>Mucorineae</taxon>
        <taxon>Rhizopodaceae</taxon>
        <taxon>Rhizopus</taxon>
    </lineage>
</organism>
<dbReference type="FunFam" id="1.10.8.270:FF:000026">
    <property type="entry name" value="TBC (Tre-2/Bub2/Cdc16) domain family"/>
    <property type="match status" value="1"/>
</dbReference>
<dbReference type="SMART" id="SM00164">
    <property type="entry name" value="TBC"/>
    <property type="match status" value="1"/>
</dbReference>
<dbReference type="GO" id="GO:0031267">
    <property type="term" value="F:small GTPase binding"/>
    <property type="evidence" value="ECO:0007669"/>
    <property type="project" value="TreeGrafter"/>
</dbReference>